<evidence type="ECO:0000313" key="1">
    <source>
        <dbReference type="EMBL" id="MCA5893425.1"/>
    </source>
</evidence>
<keyword evidence="2" id="KW-1185">Reference proteome</keyword>
<organism evidence="1 2">
    <name type="scientific">Isoptericola luteus</name>
    <dbReference type="NCBI Taxonomy" id="2879484"/>
    <lineage>
        <taxon>Bacteria</taxon>
        <taxon>Bacillati</taxon>
        <taxon>Actinomycetota</taxon>
        <taxon>Actinomycetes</taxon>
        <taxon>Micrococcales</taxon>
        <taxon>Promicromonosporaceae</taxon>
        <taxon>Isoptericola</taxon>
    </lineage>
</organism>
<reference evidence="1 2" key="1">
    <citation type="submission" date="2021-09" db="EMBL/GenBank/DDBJ databases">
        <title>Isoptericola luteus sp. nov., a novel bacterium isolated from Harbin, the capital city of Heilongjiang province.</title>
        <authorList>
            <person name="Li J."/>
        </authorList>
    </citation>
    <scope>NUCLEOTIDE SEQUENCE [LARGE SCALE GENOMIC DNA]</scope>
    <source>
        <strain evidence="1 2">NEAU-Y5</strain>
    </source>
</reference>
<sequence length="60" mass="6356">MTQEPGSPEEVAGTPDALLVGLDDLPLEVHVERFAAVHDVLRARLDGEPKPQAAPDGAQE</sequence>
<gene>
    <name evidence="1" type="ORF">LEP48_08680</name>
</gene>
<dbReference type="Proteomes" id="UP001319870">
    <property type="component" value="Unassembled WGS sequence"/>
</dbReference>
<comment type="caution">
    <text evidence="1">The sequence shown here is derived from an EMBL/GenBank/DDBJ whole genome shotgun (WGS) entry which is preliminary data.</text>
</comment>
<protein>
    <submittedName>
        <fullName evidence="1">Uncharacterized protein</fullName>
    </submittedName>
</protein>
<evidence type="ECO:0000313" key="2">
    <source>
        <dbReference type="Proteomes" id="UP001319870"/>
    </source>
</evidence>
<proteinExistence type="predicted"/>
<name>A0ABS7ZEE9_9MICO</name>
<dbReference type="EMBL" id="JAIXCQ010000005">
    <property type="protein sequence ID" value="MCA5893425.1"/>
    <property type="molecule type" value="Genomic_DNA"/>
</dbReference>
<dbReference type="RefSeq" id="WP_225565200.1">
    <property type="nucleotide sequence ID" value="NZ_JAIXCQ010000005.1"/>
</dbReference>
<accession>A0ABS7ZEE9</accession>